<sequence>MRPELCPSLFNHGPMRCKYYRYLRDRLTALTLEKRLDFLMKIIVLTQHHPLRVFDIARTAPNKIAAEAHHFRKFELV</sequence>
<dbReference type="AlphaFoldDB" id="A0A1X0XIZ1"/>
<reference evidence="1 2" key="1">
    <citation type="submission" date="2017-03" db="EMBL/GenBank/DDBJ databases">
        <title>Genomic insights into Mycobacterium simiae human colonization.</title>
        <authorList>
            <person name="Steffani J.L."/>
            <person name="Brunck M.E."/>
            <person name="Cruz E."/>
            <person name="Montiel R."/>
            <person name="Barona F."/>
        </authorList>
    </citation>
    <scope>NUCLEOTIDE SEQUENCE [LARGE SCALE GENOMIC DNA]</scope>
    <source>
        <strain evidence="1 2">MsiGto</strain>
    </source>
</reference>
<organism evidence="1 2">
    <name type="scientific">Mycobacterium simiae</name>
    <name type="common">Mycobacterium habana</name>
    <dbReference type="NCBI Taxonomy" id="1784"/>
    <lineage>
        <taxon>Bacteria</taxon>
        <taxon>Bacillati</taxon>
        <taxon>Actinomycetota</taxon>
        <taxon>Actinomycetes</taxon>
        <taxon>Mycobacteriales</taxon>
        <taxon>Mycobacteriaceae</taxon>
        <taxon>Mycobacterium</taxon>
        <taxon>Mycobacterium simiae complex</taxon>
    </lineage>
</organism>
<name>A0A1X0XIZ1_MYCSI</name>
<comment type="caution">
    <text evidence="1">The sequence shown here is derived from an EMBL/GenBank/DDBJ whole genome shotgun (WGS) entry which is preliminary data.</text>
</comment>
<protein>
    <submittedName>
        <fullName evidence="1">Uncharacterized protein</fullName>
    </submittedName>
</protein>
<dbReference type="Proteomes" id="UP000193040">
    <property type="component" value="Unassembled WGS sequence"/>
</dbReference>
<gene>
    <name evidence="1" type="ORF">B5M45_30030</name>
</gene>
<accession>A0A1X0XIZ1</accession>
<dbReference type="EMBL" id="MZZM01000043">
    <property type="protein sequence ID" value="ORJ52851.1"/>
    <property type="molecule type" value="Genomic_DNA"/>
</dbReference>
<dbReference type="RefSeq" id="WP_084954064.1">
    <property type="nucleotide sequence ID" value="NZ_MZZM01000043.1"/>
</dbReference>
<evidence type="ECO:0000313" key="1">
    <source>
        <dbReference type="EMBL" id="ORJ52851.1"/>
    </source>
</evidence>
<proteinExistence type="predicted"/>
<keyword evidence="2" id="KW-1185">Reference proteome</keyword>
<evidence type="ECO:0000313" key="2">
    <source>
        <dbReference type="Proteomes" id="UP000193040"/>
    </source>
</evidence>